<dbReference type="Proteomes" id="UP000295509">
    <property type="component" value="Unassembled WGS sequence"/>
</dbReference>
<dbReference type="PROSITE" id="PS51208">
    <property type="entry name" value="AUTOTRANSPORTER"/>
    <property type="match status" value="1"/>
</dbReference>
<dbReference type="SUPFAM" id="SSF103515">
    <property type="entry name" value="Autotransporter"/>
    <property type="match status" value="1"/>
</dbReference>
<dbReference type="InterPro" id="IPR051551">
    <property type="entry name" value="Autotransporter_adhesion"/>
</dbReference>
<dbReference type="NCBIfam" id="TIGR01414">
    <property type="entry name" value="autotrans_barl"/>
    <property type="match status" value="1"/>
</dbReference>
<dbReference type="PANTHER" id="PTHR35037">
    <property type="entry name" value="C-TERMINAL REGION OF AIDA-LIKE PROTEIN"/>
    <property type="match status" value="1"/>
</dbReference>
<dbReference type="InterPro" id="IPR043990">
    <property type="entry name" value="AC_1"/>
</dbReference>
<name>A0A4R8L639_9BURK</name>
<dbReference type="EMBL" id="SORE01000034">
    <property type="protein sequence ID" value="TDY37805.1"/>
    <property type="molecule type" value="Genomic_DNA"/>
</dbReference>
<dbReference type="Pfam" id="PF03797">
    <property type="entry name" value="Autotransporter"/>
    <property type="match status" value="1"/>
</dbReference>
<dbReference type="InterPro" id="IPR005546">
    <property type="entry name" value="Autotransporte_beta"/>
</dbReference>
<evidence type="ECO:0000259" key="3">
    <source>
        <dbReference type="PROSITE" id="PS51208"/>
    </source>
</evidence>
<keyword evidence="1" id="KW-0732">Signal</keyword>
<feature type="compositionally biased region" description="Gly residues" evidence="2">
    <location>
        <begin position="170"/>
        <end position="221"/>
    </location>
</feature>
<accession>A0A4R8L639</accession>
<dbReference type="Gene3D" id="2.40.128.130">
    <property type="entry name" value="Autotransporter beta-domain"/>
    <property type="match status" value="1"/>
</dbReference>
<dbReference type="SUPFAM" id="SSF51126">
    <property type="entry name" value="Pectin lyase-like"/>
    <property type="match status" value="2"/>
</dbReference>
<dbReference type="Gene3D" id="2.160.20.20">
    <property type="match status" value="1"/>
</dbReference>
<evidence type="ECO:0000313" key="5">
    <source>
        <dbReference type="Proteomes" id="UP000295509"/>
    </source>
</evidence>
<protein>
    <submittedName>
        <fullName evidence="4">Outer membrane autotransporter protein</fullName>
    </submittedName>
</protein>
<dbReference type="InterPro" id="IPR011050">
    <property type="entry name" value="Pectin_lyase_fold/virulence"/>
</dbReference>
<dbReference type="Pfam" id="PF18883">
    <property type="entry name" value="AC_1"/>
    <property type="match status" value="1"/>
</dbReference>
<dbReference type="InterPro" id="IPR006315">
    <property type="entry name" value="OM_autotransptr_brl_dom"/>
</dbReference>
<gene>
    <name evidence="4" type="ORF">BX592_1341</name>
</gene>
<keyword evidence="5" id="KW-1185">Reference proteome</keyword>
<dbReference type="NCBIfam" id="TIGR02601">
    <property type="entry name" value="autotrns_rpt"/>
    <property type="match status" value="4"/>
</dbReference>
<dbReference type="PANTHER" id="PTHR35037:SF3">
    <property type="entry name" value="C-TERMINAL REGION OF AIDA-LIKE PROTEIN"/>
    <property type="match status" value="1"/>
</dbReference>
<dbReference type="InterPro" id="IPR013425">
    <property type="entry name" value="Autotrns_rpt"/>
</dbReference>
<feature type="domain" description="Autotransporter" evidence="3">
    <location>
        <begin position="1158"/>
        <end position="1446"/>
    </location>
</feature>
<dbReference type="CDD" id="cd01344">
    <property type="entry name" value="PL2_Passenger_AT"/>
    <property type="match status" value="1"/>
</dbReference>
<evidence type="ECO:0000256" key="1">
    <source>
        <dbReference type="ARBA" id="ARBA00022729"/>
    </source>
</evidence>
<reference evidence="4 5" key="1">
    <citation type="submission" date="2019-03" db="EMBL/GenBank/DDBJ databases">
        <title>Genomic Encyclopedia of Type Strains, Phase III (KMG-III): the genomes of soil and plant-associated and newly described type strains.</title>
        <authorList>
            <person name="Whitman W."/>
        </authorList>
    </citation>
    <scope>NUCLEOTIDE SEQUENCE [LARGE SCALE GENOMIC DNA]</scope>
    <source>
        <strain evidence="4 5">LMG 29544</strain>
    </source>
</reference>
<proteinExistence type="predicted"/>
<dbReference type="Pfam" id="PF12951">
    <property type="entry name" value="PATR"/>
    <property type="match status" value="5"/>
</dbReference>
<organism evidence="4 5">
    <name type="scientific">Paraburkholderia rhizosphaerae</name>
    <dbReference type="NCBI Taxonomy" id="480658"/>
    <lineage>
        <taxon>Bacteria</taxon>
        <taxon>Pseudomonadati</taxon>
        <taxon>Pseudomonadota</taxon>
        <taxon>Betaproteobacteria</taxon>
        <taxon>Burkholderiales</taxon>
        <taxon>Burkholderiaceae</taxon>
        <taxon>Paraburkholderia</taxon>
    </lineage>
</organism>
<comment type="caution">
    <text evidence="4">The sequence shown here is derived from an EMBL/GenBank/DDBJ whole genome shotgun (WGS) entry which is preliminary data.</text>
</comment>
<dbReference type="InterPro" id="IPR036709">
    <property type="entry name" value="Autotransporte_beta_dom_sf"/>
</dbReference>
<sequence length="1446" mass="141441">MVKHRQLKRIPFVPSRRIQCTASSDIPVLLPITSFLNVAIRQPGQLPGLVALPLATWLALEAPHCAPSCDLASRPGPARRGGPATPGRRLHASALILLNLAVLAALQPSERAMAQPPCLDSTGNFVAEEVDGCGGYGGGATTGNTPSTGGASNPLGAGTNGAGAATTSGGSSGGGGAGAGTAGGTGGAGGGTAGGSGGSQGAIGSNGGPNSGGGGGGGGAHGVLPSSLENPADGVIAGGAGGNGGNGGVPSGTASIGGGGGGAGGYGVVINSGVSFTNNGQITGGAGGAGGTGGVTGSGIQGSAGEGGDGGFGVFVNLNATGVGLTNTGTIQGGRGGNSGNGNFTEGGNGSAGIRATAVNATPINTFSIENSGTIRGGNGGDASLPTPGAITIGGNGGAGISGSSLTITNNSGGTIQGGNGGATLRASSSATSSGGVGIIGDNLTIYNSGDIIGGFTGGNLPGGISPSQVNAITFTGGANYLELRQGFSIVGNVVVQSGASGTLALGGSDNGSFGASSVGAPAQYQGFTEFVKTGSSVWTLTGTPVQAGTPWTLLGGELSVASGVSLGTPANSGLTFDGGILQVTGTGYIAIEPTRGITWAANGGGFDVADGANVFMVSQNLENGGQLTKLGPGTLVLTGSNTYVGDTLLGEGTISVGNDSALGNASQSTLRMANGTTLSFTNGNFTVGNHIAITGTGYFTPPSGTVQTLSGTISDGASAGTLAMQATGTLVLAADNSYSGGTTISAGTLQVGNGGAAGTIGSGPVLDDSALVFHRSDAVMVPSAITGRGSLTQDGVNGGTVILTGANTYAGGTTIAAGTLQLGNGGTSGSIVNNVTDNGTLAFNRSDTVTFPGEISGTGGLSQTGTGTTILTNRNPYGGGTTVSAGTLIVGDPAHRSAALSGGGPITVASGATLGGFGSVTGAVTNDGTVAAGNGTPGFGTSPAGTFTVIGNLLNRGTVNLASDPIVGNVLAVSNGNYAGAGGRMNINTVLAGDNSPSDKLVIIGGSATGNTLVHVTNAGGAGALTVANGIPVVEAIDGGTTAAGAFALAGEVRGGAFTYDLFRGGHQGSNPYDWFLRSSFEVGPEPEPPVVHEDDIFPIDPPPSVLPPGEYPIIGPELATYSVVQPLARQLGLTMLGTMHERIGDTLTDAGGGTGSAGIAKSTWVRVFGQQIDNHYQTYTDARANGRMVGVQAGVDLWRGSFLPGHRDAAGVYFAYGNSNVDVDGLTTNAEASAYVLSHTGTVNLNAYSGGAYWTHYGPGGWYIDAILQGTHYDGDATTQFAQLPISGSGFATSLEVGYPFHLPLGPGFVLEPQAQVIWQHVGLSENDDGLGSVDPGSTSGVTGRLGVRGQWSIERANGEVWQPYVRANIWRDWGAQASTTYSGVEQVPLAQQFTRMDFAAGVTAKLDARMSLYGQFGYQFSVNSSATGSRKGVWGDIGLRYLW</sequence>
<dbReference type="SMART" id="SM00869">
    <property type="entry name" value="Autotransporter"/>
    <property type="match status" value="1"/>
</dbReference>
<dbReference type="InterPro" id="IPR012332">
    <property type="entry name" value="Autotransporter_pectin_lyase_C"/>
</dbReference>
<feature type="region of interest" description="Disordered" evidence="2">
    <location>
        <begin position="144"/>
        <end position="239"/>
    </location>
</feature>
<evidence type="ECO:0000313" key="4">
    <source>
        <dbReference type="EMBL" id="TDY37805.1"/>
    </source>
</evidence>
<dbReference type="GO" id="GO:0019867">
    <property type="term" value="C:outer membrane"/>
    <property type="evidence" value="ECO:0007669"/>
    <property type="project" value="InterPro"/>
</dbReference>
<evidence type="ECO:0000256" key="2">
    <source>
        <dbReference type="SAM" id="MobiDB-lite"/>
    </source>
</evidence>